<dbReference type="OrthoDB" id="905812at2"/>
<dbReference type="EMBL" id="SODV01000001">
    <property type="protein sequence ID" value="TDX01528.1"/>
    <property type="molecule type" value="Genomic_DNA"/>
</dbReference>
<comment type="subcellular location">
    <subcellularLocation>
        <location evidence="1">Cell outer membrane</location>
    </subcellularLocation>
</comment>
<keyword evidence="7" id="KW-0675">Receptor</keyword>
<comment type="caution">
    <text evidence="7">The sequence shown here is derived from an EMBL/GenBank/DDBJ whole genome shotgun (WGS) entry which is preliminary data.</text>
</comment>
<reference evidence="7 8" key="1">
    <citation type="submission" date="2019-03" db="EMBL/GenBank/DDBJ databases">
        <title>Genomic Encyclopedia of Type Strains, Phase IV (KMG-IV): sequencing the most valuable type-strain genomes for metagenomic binning, comparative biology and taxonomic classification.</title>
        <authorList>
            <person name="Goeker M."/>
        </authorList>
    </citation>
    <scope>NUCLEOTIDE SEQUENCE [LARGE SCALE GENOMIC DNA]</scope>
    <source>
        <strain evidence="7 8">DSM 100059</strain>
    </source>
</reference>
<evidence type="ECO:0000256" key="1">
    <source>
        <dbReference type="ARBA" id="ARBA00004442"/>
    </source>
</evidence>
<dbReference type="GO" id="GO:0009279">
    <property type="term" value="C:cell outer membrane"/>
    <property type="evidence" value="ECO:0007669"/>
    <property type="project" value="UniProtKB-SubCell"/>
</dbReference>
<keyword evidence="2" id="KW-0472">Membrane</keyword>
<feature type="signal peptide" evidence="4">
    <location>
        <begin position="1"/>
        <end position="20"/>
    </location>
</feature>
<dbReference type="InterPro" id="IPR037066">
    <property type="entry name" value="Plug_dom_sf"/>
</dbReference>
<feature type="domain" description="TonB-dependent receptor plug" evidence="5">
    <location>
        <begin position="148"/>
        <end position="219"/>
    </location>
</feature>
<dbReference type="Pfam" id="PF07715">
    <property type="entry name" value="Plug"/>
    <property type="match status" value="1"/>
</dbReference>
<evidence type="ECO:0000313" key="7">
    <source>
        <dbReference type="EMBL" id="TDX01528.1"/>
    </source>
</evidence>
<dbReference type="InterPro" id="IPR008969">
    <property type="entry name" value="CarboxyPept-like_regulatory"/>
</dbReference>
<dbReference type="Gene3D" id="2.60.40.1120">
    <property type="entry name" value="Carboxypeptidase-like, regulatory domain"/>
    <property type="match status" value="1"/>
</dbReference>
<dbReference type="InterPro" id="IPR041700">
    <property type="entry name" value="OMP_b-brl_3"/>
</dbReference>
<protein>
    <submittedName>
        <fullName evidence="7">Outer membrane receptor protein involved in Fe transport</fullName>
    </submittedName>
</protein>
<dbReference type="Pfam" id="PF13620">
    <property type="entry name" value="CarboxypepD_reg"/>
    <property type="match status" value="1"/>
</dbReference>
<evidence type="ECO:0000259" key="6">
    <source>
        <dbReference type="Pfam" id="PF14905"/>
    </source>
</evidence>
<feature type="chain" id="PRO_5020497634" evidence="4">
    <location>
        <begin position="21"/>
        <end position="802"/>
    </location>
</feature>
<evidence type="ECO:0000256" key="3">
    <source>
        <dbReference type="ARBA" id="ARBA00023237"/>
    </source>
</evidence>
<accession>A0A4R8DUD2</accession>
<dbReference type="Pfam" id="PF14905">
    <property type="entry name" value="OMP_b-brl_3"/>
    <property type="match status" value="1"/>
</dbReference>
<keyword evidence="8" id="KW-1185">Reference proteome</keyword>
<keyword evidence="3" id="KW-0998">Cell outer membrane</keyword>
<evidence type="ECO:0000259" key="5">
    <source>
        <dbReference type="Pfam" id="PF07715"/>
    </source>
</evidence>
<evidence type="ECO:0000256" key="4">
    <source>
        <dbReference type="SAM" id="SignalP"/>
    </source>
</evidence>
<evidence type="ECO:0000313" key="8">
    <source>
        <dbReference type="Proteomes" id="UP000294498"/>
    </source>
</evidence>
<gene>
    <name evidence="7" type="ORF">EDB95_2568</name>
</gene>
<dbReference type="SUPFAM" id="SSF56935">
    <property type="entry name" value="Porins"/>
    <property type="match status" value="1"/>
</dbReference>
<dbReference type="Gene3D" id="2.40.170.20">
    <property type="entry name" value="TonB-dependent receptor, beta-barrel domain"/>
    <property type="match status" value="1"/>
</dbReference>
<dbReference type="Gene3D" id="2.170.130.10">
    <property type="entry name" value="TonB-dependent receptor, plug domain"/>
    <property type="match status" value="1"/>
</dbReference>
<dbReference type="SUPFAM" id="SSF49464">
    <property type="entry name" value="Carboxypeptidase regulatory domain-like"/>
    <property type="match status" value="1"/>
</dbReference>
<dbReference type="AlphaFoldDB" id="A0A4R8DUD2"/>
<dbReference type="Proteomes" id="UP000294498">
    <property type="component" value="Unassembled WGS sequence"/>
</dbReference>
<dbReference type="InterPro" id="IPR036942">
    <property type="entry name" value="Beta-barrel_TonB_sf"/>
</dbReference>
<evidence type="ECO:0000256" key="2">
    <source>
        <dbReference type="ARBA" id="ARBA00023136"/>
    </source>
</evidence>
<organism evidence="7 8">
    <name type="scientific">Dinghuibacter silviterrae</name>
    <dbReference type="NCBI Taxonomy" id="1539049"/>
    <lineage>
        <taxon>Bacteria</taxon>
        <taxon>Pseudomonadati</taxon>
        <taxon>Bacteroidota</taxon>
        <taxon>Chitinophagia</taxon>
        <taxon>Chitinophagales</taxon>
        <taxon>Chitinophagaceae</taxon>
        <taxon>Dinghuibacter</taxon>
    </lineage>
</organism>
<proteinExistence type="predicted"/>
<dbReference type="InterPro" id="IPR012910">
    <property type="entry name" value="Plug_dom"/>
</dbReference>
<name>A0A4R8DUD2_9BACT</name>
<sequence length="802" mass="89025">MRKWLLIIALSMGTAPTLLAQSAGLLEGRVTDEQHRPLASTTVVLVNRYAKDTAKIIDTDSSGRFFVMEIPFGQFTCTITHVGYQPITRDGIDFTPENSTNDLGDLVMVPAGKMLADITVTARSPTLRIGPDKKVFAVNQSLVSLGGTAADLLQNIPTLQVDANGNVSLRGATDLVVLVDGKRSVIGGGSIVQVLQSIPASSIDRVEIITNPSAKYDASGQAIINIVLKKNTAAGSNGSVAVTGGTRDNYNAAASFNDRNGTINWYGNYSYQHRNTYSNGYQNMTYLLTPSPAYYSDETFPSTTITDLHSAKAGLSFHGLSISGAYDAYSKVRNEWLTVNNLMANDSPALLSTRYNATTGNGNSYELTVDYTHSFRRPQRELSFDADYAHGYTNQLQLYNTDIYNIDGNAVDSTSVIKDSKVGRSRYYNIQLDYKDGPLETGLRSQISTTDNQEWDYNLDHISGKYDPDYSFINSFKSTDQVHAVYITYSRQIKTFSFQVGLRGELGRFNAHLQSFDSTGQLVTEPVTVHTQGLYPSLVLTQKLKGNRQLQLSYSRRVNRPTPGELNPFWDISDPVNYDAGNLHLLPESIHLAELTYTQGPLTTGAYFTQVNDVIKHVQTTPVNDVTMTVADNLPWAINTGLELIGNFHPVKIWDFTANVNVFERINAGDSALGITPTHGLSWNLNVTNNITLPPHLTFQVRTDYRAPELIIQDRYRPAFGVDAAAKYDFWHKKASLSLNGRDIFNSRKWRFFRVSDDLLLDFQRVTYSARASLTFTYRFGKSSAETRTIHTEQQNARIENG</sequence>
<feature type="domain" description="Outer membrane protein beta-barrel" evidence="6">
    <location>
        <begin position="373"/>
        <end position="778"/>
    </location>
</feature>
<keyword evidence="4" id="KW-0732">Signal</keyword>
<dbReference type="RefSeq" id="WP_133994140.1">
    <property type="nucleotide sequence ID" value="NZ_SODV01000001.1"/>
</dbReference>